<protein>
    <submittedName>
        <fullName evidence="4">Sulfate adenylyltransferase</fullName>
    </submittedName>
</protein>
<organism evidence="4 5">
    <name type="scientific">Thermogymnomonas acidicola</name>
    <dbReference type="NCBI Taxonomy" id="399579"/>
    <lineage>
        <taxon>Archaea</taxon>
        <taxon>Methanobacteriati</taxon>
        <taxon>Thermoplasmatota</taxon>
        <taxon>Thermoplasmata</taxon>
        <taxon>Thermoplasmatales</taxon>
        <taxon>Thermogymnomonas</taxon>
    </lineage>
</organism>
<feature type="domain" description="Sulphate adenylyltransferase catalytic" evidence="2">
    <location>
        <begin position="158"/>
        <end position="364"/>
    </location>
</feature>
<dbReference type="InterPro" id="IPR014729">
    <property type="entry name" value="Rossmann-like_a/b/a_fold"/>
</dbReference>
<evidence type="ECO:0000313" key="5">
    <source>
        <dbReference type="Proteomes" id="UP000632195"/>
    </source>
</evidence>
<dbReference type="SUPFAM" id="SSF88697">
    <property type="entry name" value="PUA domain-like"/>
    <property type="match status" value="1"/>
</dbReference>
<reference evidence="4" key="1">
    <citation type="journal article" date="2014" name="Int. J. Syst. Evol. Microbiol.">
        <title>Complete genome sequence of Corynebacterium casei LMG S-19264T (=DSM 44701T), isolated from a smear-ripened cheese.</title>
        <authorList>
            <consortium name="US DOE Joint Genome Institute (JGI-PGF)"/>
            <person name="Walter F."/>
            <person name="Albersmeier A."/>
            <person name="Kalinowski J."/>
            <person name="Ruckert C."/>
        </authorList>
    </citation>
    <scope>NUCLEOTIDE SEQUENCE</scope>
    <source>
        <strain evidence="4">JCM 13583</strain>
    </source>
</reference>
<dbReference type="PANTHER" id="PTHR43509">
    <property type="match status" value="1"/>
</dbReference>
<evidence type="ECO:0000259" key="3">
    <source>
        <dbReference type="Pfam" id="PF14306"/>
    </source>
</evidence>
<dbReference type="Pfam" id="PF01747">
    <property type="entry name" value="ATP-sulfurylase"/>
    <property type="match status" value="1"/>
</dbReference>
<keyword evidence="5" id="KW-1185">Reference proteome</keyword>
<dbReference type="Gene3D" id="3.40.50.620">
    <property type="entry name" value="HUPs"/>
    <property type="match status" value="1"/>
</dbReference>
<dbReference type="AlphaFoldDB" id="A0AA37F9B4"/>
<dbReference type="Proteomes" id="UP000632195">
    <property type="component" value="Unassembled WGS sequence"/>
</dbReference>
<keyword evidence="4" id="KW-0808">Transferase</keyword>
<dbReference type="NCBIfam" id="NF003166">
    <property type="entry name" value="PRK04149.1"/>
    <property type="match status" value="1"/>
</dbReference>
<comment type="pathway">
    <text evidence="1">Sulfur metabolism; hydrogen sulfide biosynthesis; sulfite from sulfate: step 1/3.</text>
</comment>
<dbReference type="InterPro" id="IPR015947">
    <property type="entry name" value="PUA-like_sf"/>
</dbReference>
<dbReference type="PANTHER" id="PTHR43509:SF1">
    <property type="entry name" value="SULFATE ADENYLYLTRANSFERASE"/>
    <property type="match status" value="1"/>
</dbReference>
<reference evidence="4" key="2">
    <citation type="submission" date="2022-09" db="EMBL/GenBank/DDBJ databases">
        <authorList>
            <person name="Sun Q."/>
            <person name="Ohkuma M."/>
        </authorList>
    </citation>
    <scope>NUCLEOTIDE SEQUENCE</scope>
    <source>
        <strain evidence="4">JCM 13583</strain>
    </source>
</reference>
<dbReference type="Pfam" id="PF14306">
    <property type="entry name" value="PUA_2"/>
    <property type="match status" value="1"/>
</dbReference>
<name>A0AA37F9B4_9ARCH</name>
<proteinExistence type="predicted"/>
<feature type="domain" description="ATP-sulfurylase PUA-like" evidence="3">
    <location>
        <begin position="21"/>
        <end position="142"/>
    </location>
</feature>
<evidence type="ECO:0000256" key="1">
    <source>
        <dbReference type="ARBA" id="ARBA00005048"/>
    </source>
</evidence>
<sequence>MDRCLQWSQLIPDIRGDDGAETIPVDRATAVLVTNMKHGALRPLAGFMDSQTVCSVIRDWRLPDGQAWGMPVVFQTSMEHWSKVREGDEINLSMDGRPVALARVVERFTLDLKAYCSGVFRTDSPDHPGVRRVVRSGPYALALSLISASDPGLPFRDITMFPEDTLRYFRSMGWKTVAGFQTRNVPHRGHEELQRMALRMCDGLFINPVVGTKKPGDYRDEVIIESYRRLIRSYYPGDRVVMSPLHYEMMYAGPREATLHAIIRRNFGCTHFIVGRDHAGVGNYYGPYEAIEAMEALDLGIEIIRASEVFYCRACGSLVTEMDCGHGEDKRQRFSGTMIRNSIERGSVPDENIMRREVYEAVASYGNPFRGGDV</sequence>
<dbReference type="Gene3D" id="3.10.400.10">
    <property type="entry name" value="Sulfate adenylyltransferase"/>
    <property type="match status" value="1"/>
</dbReference>
<evidence type="ECO:0000313" key="4">
    <source>
        <dbReference type="EMBL" id="GGM72588.1"/>
    </source>
</evidence>
<gene>
    <name evidence="4" type="ORF">GCM10007108_08390</name>
</gene>
<keyword evidence="4" id="KW-0548">Nucleotidyltransferase</keyword>
<dbReference type="InterPro" id="IPR025980">
    <property type="entry name" value="ATP-Sase_PUA-like_dom"/>
</dbReference>
<accession>A0AA37F9B4</accession>
<dbReference type="EMBL" id="BMNY01000001">
    <property type="protein sequence ID" value="GGM72588.1"/>
    <property type="molecule type" value="Genomic_DNA"/>
</dbReference>
<dbReference type="InterPro" id="IPR024951">
    <property type="entry name" value="Sulfurylase_cat_dom"/>
</dbReference>
<evidence type="ECO:0000259" key="2">
    <source>
        <dbReference type="Pfam" id="PF01747"/>
    </source>
</evidence>
<dbReference type="GO" id="GO:0004781">
    <property type="term" value="F:sulfate adenylyltransferase (ATP) activity"/>
    <property type="evidence" value="ECO:0007669"/>
    <property type="project" value="InterPro"/>
</dbReference>
<dbReference type="RefSeq" id="WP_188680579.1">
    <property type="nucleotide sequence ID" value="NZ_BMNY01000001.1"/>
</dbReference>
<comment type="caution">
    <text evidence="4">The sequence shown here is derived from an EMBL/GenBank/DDBJ whole genome shotgun (WGS) entry which is preliminary data.</text>
</comment>
<dbReference type="SUPFAM" id="SSF52374">
    <property type="entry name" value="Nucleotidylyl transferase"/>
    <property type="match status" value="1"/>
</dbReference>